<dbReference type="EMBL" id="CAJVPP010002174">
    <property type="protein sequence ID" value="CAG8590331.1"/>
    <property type="molecule type" value="Genomic_DNA"/>
</dbReference>
<comment type="caution">
    <text evidence="1">The sequence shown here is derived from an EMBL/GenBank/DDBJ whole genome shotgun (WGS) entry which is preliminary data.</text>
</comment>
<dbReference type="Gene3D" id="2.30.30.1060">
    <property type="match status" value="1"/>
</dbReference>
<proteinExistence type="predicted"/>
<accession>A0A9N9C5X7</accession>
<keyword evidence="2" id="KW-1185">Reference proteome</keyword>
<name>A0A9N9C5X7_FUNMO</name>
<dbReference type="AlphaFoldDB" id="A0A9N9C5X7"/>
<dbReference type="Proteomes" id="UP000789375">
    <property type="component" value="Unassembled WGS sequence"/>
</dbReference>
<evidence type="ECO:0000313" key="2">
    <source>
        <dbReference type="Proteomes" id="UP000789375"/>
    </source>
</evidence>
<gene>
    <name evidence="1" type="ORF">FMOSSE_LOCUS8404</name>
</gene>
<protein>
    <submittedName>
        <fullName evidence="1">15742_t:CDS:1</fullName>
    </submittedName>
</protein>
<sequence length="67" mass="7828">MSSNQFYELKHIEPVYCDSSRQGYVKEIVTVKDEVKVNPAITRPPKVVFVDRHGHEIILLQEFNLNK</sequence>
<reference evidence="1" key="1">
    <citation type="submission" date="2021-06" db="EMBL/GenBank/DDBJ databases">
        <authorList>
            <person name="Kallberg Y."/>
            <person name="Tangrot J."/>
            <person name="Rosling A."/>
        </authorList>
    </citation>
    <scope>NUCLEOTIDE SEQUENCE</scope>
    <source>
        <strain evidence="1">87-6 pot B 2015</strain>
    </source>
</reference>
<organism evidence="1 2">
    <name type="scientific">Funneliformis mosseae</name>
    <name type="common">Endomycorrhizal fungus</name>
    <name type="synonym">Glomus mosseae</name>
    <dbReference type="NCBI Taxonomy" id="27381"/>
    <lineage>
        <taxon>Eukaryota</taxon>
        <taxon>Fungi</taxon>
        <taxon>Fungi incertae sedis</taxon>
        <taxon>Mucoromycota</taxon>
        <taxon>Glomeromycotina</taxon>
        <taxon>Glomeromycetes</taxon>
        <taxon>Glomerales</taxon>
        <taxon>Glomeraceae</taxon>
        <taxon>Funneliformis</taxon>
    </lineage>
</organism>
<evidence type="ECO:0000313" key="1">
    <source>
        <dbReference type="EMBL" id="CAG8590331.1"/>
    </source>
</evidence>